<dbReference type="AlphaFoldDB" id="A0A9C7Q3Q8"/>
<proteinExistence type="predicted"/>
<evidence type="ECO:0000256" key="4">
    <source>
        <dbReference type="ARBA" id="ARBA00022679"/>
    </source>
</evidence>
<evidence type="ECO:0000256" key="9">
    <source>
        <dbReference type="ARBA" id="ARBA00022833"/>
    </source>
</evidence>
<dbReference type="GO" id="GO:0006511">
    <property type="term" value="P:ubiquitin-dependent protein catabolic process"/>
    <property type="evidence" value="ECO:0007669"/>
    <property type="project" value="TreeGrafter"/>
</dbReference>
<accession>A0A9C7Q3Q8</accession>
<comment type="subcellular location">
    <subcellularLocation>
        <location evidence="2">Membrane</location>
        <topology evidence="2">Multi-pass membrane protein</topology>
    </subcellularLocation>
</comment>
<dbReference type="SMART" id="SM00184">
    <property type="entry name" value="RING"/>
    <property type="match status" value="1"/>
</dbReference>
<evidence type="ECO:0000256" key="12">
    <source>
        <dbReference type="PROSITE-ProRule" id="PRU00175"/>
    </source>
</evidence>
<dbReference type="PANTHER" id="PTHR45977:SF13">
    <property type="entry name" value="GB|AAF27103.1"/>
    <property type="match status" value="1"/>
</dbReference>
<keyword evidence="9" id="KW-0862">Zinc</keyword>
<dbReference type="PROSITE" id="PS50089">
    <property type="entry name" value="ZF_RING_2"/>
    <property type="match status" value="1"/>
</dbReference>
<evidence type="ECO:0000313" key="17">
    <source>
        <dbReference type="Proteomes" id="UP001061958"/>
    </source>
</evidence>
<sequence>MVSQGNLIIAIVIPIVIPIGLAMFVFFFALQYKYLKRVRVRLEFQEQMARRTQVRSAGLSKYDILHNCPLLIYKGSSKASLHPEKLVIDQVAPNKADEEMGQLSAEEEKAPSLSLHLSDNEASPKRSSTREHCTKGFEEGDVLMISVINPGNNEWLKGGGEKEVSSTFKKKQQDNTPLLSAKAIPGGVCSICLEEVKKESRLRLLRCGHAFHSRCIERWLGSVNRCPLCNLSAVDHPTLSMAEVSSARETALPLPQPMNSPPLENGNIFQRIGHWFREAFSDVPPELRNFVEQNPPTQPLPRFHSVGVSPTSEDEEAVHSEEGRLSSMYREGDQHIVEYIHEDNCGVQVNRVD</sequence>
<keyword evidence="17" id="KW-1185">Reference proteome</keyword>
<feature type="region of interest" description="Disordered" evidence="13">
    <location>
        <begin position="98"/>
        <end position="132"/>
    </location>
</feature>
<evidence type="ECO:0000256" key="7">
    <source>
        <dbReference type="ARBA" id="ARBA00022771"/>
    </source>
</evidence>
<dbReference type="InterPro" id="IPR013083">
    <property type="entry name" value="Znf_RING/FYVE/PHD"/>
</dbReference>
<dbReference type="InterPro" id="IPR001841">
    <property type="entry name" value="Znf_RING"/>
</dbReference>
<dbReference type="Pfam" id="PF13639">
    <property type="entry name" value="zf-RING_2"/>
    <property type="match status" value="1"/>
</dbReference>
<dbReference type="OrthoDB" id="8062037at2759"/>
<dbReference type="GO" id="GO:0016567">
    <property type="term" value="P:protein ubiquitination"/>
    <property type="evidence" value="ECO:0007669"/>
    <property type="project" value="TreeGrafter"/>
</dbReference>
<dbReference type="PANTHER" id="PTHR45977">
    <property type="entry name" value="TARGET OF ERK KINASE MPK-1"/>
    <property type="match status" value="1"/>
</dbReference>
<evidence type="ECO:0000259" key="15">
    <source>
        <dbReference type="PROSITE" id="PS50089"/>
    </source>
</evidence>
<dbReference type="EC" id="2.3.2.27" evidence="3"/>
<evidence type="ECO:0000256" key="8">
    <source>
        <dbReference type="ARBA" id="ARBA00022786"/>
    </source>
</evidence>
<name>A0A9C7Q3Q8_9RHOD</name>
<dbReference type="CDD" id="cd16469">
    <property type="entry name" value="RING-H2_RNF24-like"/>
    <property type="match status" value="1"/>
</dbReference>
<organism evidence="16 17">
    <name type="scientific">Galdieria partita</name>
    <dbReference type="NCBI Taxonomy" id="83374"/>
    <lineage>
        <taxon>Eukaryota</taxon>
        <taxon>Rhodophyta</taxon>
        <taxon>Bangiophyceae</taxon>
        <taxon>Galdieriales</taxon>
        <taxon>Galdieriaceae</taxon>
        <taxon>Galdieria</taxon>
    </lineage>
</organism>
<dbReference type="Gene3D" id="3.30.40.10">
    <property type="entry name" value="Zinc/RING finger domain, C3HC4 (zinc finger)"/>
    <property type="match status" value="1"/>
</dbReference>
<feature type="domain" description="RING-type" evidence="15">
    <location>
        <begin position="189"/>
        <end position="230"/>
    </location>
</feature>
<evidence type="ECO:0000256" key="13">
    <source>
        <dbReference type="SAM" id="MobiDB-lite"/>
    </source>
</evidence>
<evidence type="ECO:0000256" key="2">
    <source>
        <dbReference type="ARBA" id="ARBA00004141"/>
    </source>
</evidence>
<keyword evidence="4" id="KW-0808">Transferase</keyword>
<feature type="region of interest" description="Disordered" evidence="13">
    <location>
        <begin position="293"/>
        <end position="323"/>
    </location>
</feature>
<keyword evidence="8" id="KW-0833">Ubl conjugation pathway</keyword>
<feature type="transmembrane region" description="Helical" evidence="14">
    <location>
        <begin position="6"/>
        <end position="30"/>
    </location>
</feature>
<dbReference type="SUPFAM" id="SSF57850">
    <property type="entry name" value="RING/U-box"/>
    <property type="match status" value="1"/>
</dbReference>
<evidence type="ECO:0000256" key="6">
    <source>
        <dbReference type="ARBA" id="ARBA00022723"/>
    </source>
</evidence>
<evidence type="ECO:0000256" key="1">
    <source>
        <dbReference type="ARBA" id="ARBA00000900"/>
    </source>
</evidence>
<feature type="compositionally biased region" description="Basic and acidic residues" evidence="13">
    <location>
        <begin position="118"/>
        <end position="132"/>
    </location>
</feature>
<reference evidence="16" key="1">
    <citation type="journal article" date="2022" name="Proc. Natl. Acad. Sci. U.S.A.">
        <title>Life cycle and functional genomics of the unicellular red alga Galdieria for elucidating algal and plant evolution and industrial use.</title>
        <authorList>
            <person name="Hirooka S."/>
            <person name="Itabashi T."/>
            <person name="Ichinose T.M."/>
            <person name="Onuma R."/>
            <person name="Fujiwara T."/>
            <person name="Yamashita S."/>
            <person name="Jong L.W."/>
            <person name="Tomita R."/>
            <person name="Iwane A.H."/>
            <person name="Miyagishima S.Y."/>
        </authorList>
    </citation>
    <scope>NUCLEOTIDE SEQUENCE</scope>
    <source>
        <strain evidence="16">NBRC 102759</strain>
    </source>
</reference>
<evidence type="ECO:0000256" key="14">
    <source>
        <dbReference type="SAM" id="Phobius"/>
    </source>
</evidence>
<protein>
    <recommendedName>
        <fullName evidence="3">RING-type E3 ubiquitin transferase</fullName>
        <ecNumber evidence="3">2.3.2.27</ecNumber>
    </recommendedName>
</protein>
<evidence type="ECO:0000256" key="10">
    <source>
        <dbReference type="ARBA" id="ARBA00022989"/>
    </source>
</evidence>
<evidence type="ECO:0000256" key="5">
    <source>
        <dbReference type="ARBA" id="ARBA00022692"/>
    </source>
</evidence>
<comment type="caution">
    <text evidence="16">The sequence shown here is derived from an EMBL/GenBank/DDBJ whole genome shotgun (WGS) entry which is preliminary data.</text>
</comment>
<comment type="catalytic activity">
    <reaction evidence="1">
        <text>S-ubiquitinyl-[E2 ubiquitin-conjugating enzyme]-L-cysteine + [acceptor protein]-L-lysine = [E2 ubiquitin-conjugating enzyme]-L-cysteine + N(6)-ubiquitinyl-[acceptor protein]-L-lysine.</text>
        <dbReference type="EC" id="2.3.2.27"/>
    </reaction>
</comment>
<evidence type="ECO:0000256" key="3">
    <source>
        <dbReference type="ARBA" id="ARBA00012483"/>
    </source>
</evidence>
<keyword evidence="6" id="KW-0479">Metal-binding</keyword>
<keyword evidence="11 14" id="KW-0472">Membrane</keyword>
<keyword evidence="7 12" id="KW-0863">Zinc-finger</keyword>
<dbReference type="GO" id="GO:0008270">
    <property type="term" value="F:zinc ion binding"/>
    <property type="evidence" value="ECO:0007669"/>
    <property type="project" value="UniProtKB-KW"/>
</dbReference>
<evidence type="ECO:0000313" key="16">
    <source>
        <dbReference type="EMBL" id="GJQ15948.1"/>
    </source>
</evidence>
<reference evidence="16" key="2">
    <citation type="submission" date="2022-01" db="EMBL/GenBank/DDBJ databases">
        <authorList>
            <person name="Hirooka S."/>
            <person name="Miyagishima S.Y."/>
        </authorList>
    </citation>
    <scope>NUCLEOTIDE SEQUENCE</scope>
    <source>
        <strain evidence="16">NBRC 102759</strain>
    </source>
</reference>
<dbReference type="GO" id="GO:0016020">
    <property type="term" value="C:membrane"/>
    <property type="evidence" value="ECO:0007669"/>
    <property type="project" value="UniProtKB-SubCell"/>
</dbReference>
<keyword evidence="10 14" id="KW-1133">Transmembrane helix</keyword>
<dbReference type="Proteomes" id="UP001061958">
    <property type="component" value="Unassembled WGS sequence"/>
</dbReference>
<dbReference type="EMBL" id="BQMJ01000078">
    <property type="protein sequence ID" value="GJQ15948.1"/>
    <property type="molecule type" value="Genomic_DNA"/>
</dbReference>
<gene>
    <name evidence="16" type="ORF">GpartN1_g7739.t1</name>
</gene>
<evidence type="ECO:0000256" key="11">
    <source>
        <dbReference type="ARBA" id="ARBA00023136"/>
    </source>
</evidence>
<keyword evidence="5 14" id="KW-0812">Transmembrane</keyword>
<dbReference type="GO" id="GO:0061630">
    <property type="term" value="F:ubiquitin protein ligase activity"/>
    <property type="evidence" value="ECO:0007669"/>
    <property type="project" value="UniProtKB-EC"/>
</dbReference>